<dbReference type="PROSITE" id="PS00463">
    <property type="entry name" value="ZN2_CY6_FUNGAL_1"/>
    <property type="match status" value="1"/>
</dbReference>
<keyword evidence="2" id="KW-0805">Transcription regulation</keyword>
<dbReference type="PROSITE" id="PS50048">
    <property type="entry name" value="ZN2_CY6_FUNGAL_2"/>
    <property type="match status" value="1"/>
</dbReference>
<dbReference type="Proteomes" id="UP000053599">
    <property type="component" value="Unassembled WGS sequence"/>
</dbReference>
<keyword evidence="5" id="KW-0539">Nucleus</keyword>
<dbReference type="Gene3D" id="4.10.240.10">
    <property type="entry name" value="Zn(2)-C6 fungal-type DNA-binding domain"/>
    <property type="match status" value="1"/>
</dbReference>
<dbReference type="GO" id="GO:0008270">
    <property type="term" value="F:zinc ion binding"/>
    <property type="evidence" value="ECO:0007669"/>
    <property type="project" value="InterPro"/>
</dbReference>
<dbReference type="PANTHER" id="PTHR37534:SF49">
    <property type="entry name" value="LYSINE BIOSYNTHESIS REGULATORY PROTEIN LYS14"/>
    <property type="match status" value="1"/>
</dbReference>
<dbReference type="InterPro" id="IPR001138">
    <property type="entry name" value="Zn2Cys6_DnaBD"/>
</dbReference>
<accession>A0A0D1ZIA2</accession>
<dbReference type="AlphaFoldDB" id="A0A0D1ZIA2"/>
<dbReference type="CDD" id="cd00067">
    <property type="entry name" value="GAL4"/>
    <property type="match status" value="1"/>
</dbReference>
<dbReference type="GO" id="GO:0005634">
    <property type="term" value="C:nucleus"/>
    <property type="evidence" value="ECO:0007669"/>
    <property type="project" value="UniProtKB-SubCell"/>
</dbReference>
<keyword evidence="3" id="KW-0238">DNA-binding</keyword>
<dbReference type="SMART" id="SM00066">
    <property type="entry name" value="GAL4"/>
    <property type="match status" value="1"/>
</dbReference>
<organism evidence="7 8">
    <name type="scientific">Exophiala sideris</name>
    <dbReference type="NCBI Taxonomy" id="1016849"/>
    <lineage>
        <taxon>Eukaryota</taxon>
        <taxon>Fungi</taxon>
        <taxon>Dikarya</taxon>
        <taxon>Ascomycota</taxon>
        <taxon>Pezizomycotina</taxon>
        <taxon>Eurotiomycetes</taxon>
        <taxon>Chaetothyriomycetidae</taxon>
        <taxon>Chaetothyriales</taxon>
        <taxon>Herpotrichiellaceae</taxon>
        <taxon>Exophiala</taxon>
    </lineage>
</organism>
<evidence type="ECO:0000259" key="6">
    <source>
        <dbReference type="PROSITE" id="PS50048"/>
    </source>
</evidence>
<evidence type="ECO:0000313" key="7">
    <source>
        <dbReference type="EMBL" id="KIV86538.1"/>
    </source>
</evidence>
<dbReference type="OrthoDB" id="5130013at2759"/>
<keyword evidence="4" id="KW-0804">Transcription</keyword>
<evidence type="ECO:0000256" key="2">
    <source>
        <dbReference type="ARBA" id="ARBA00023015"/>
    </source>
</evidence>
<dbReference type="EMBL" id="KN846951">
    <property type="protein sequence ID" value="KIV86538.1"/>
    <property type="molecule type" value="Genomic_DNA"/>
</dbReference>
<feature type="domain" description="Zn(2)-C6 fungal-type" evidence="6">
    <location>
        <begin position="6"/>
        <end position="34"/>
    </location>
</feature>
<sequence>MKARKSCWTCKDRKIGCDKTLPACNNCIRTKRNCAGFGIKLTWPEKYDGRRKAVIPSIYGQGCTTTTVFGPSLALDFLNTTTEDIEVSGSCDLTENPAYAQLLRLNTWTLPTLPLQGFTSDDTSLLSYYEGRLARIITTVDDARNGFRNEILPMALTQHSKASQSLMESILALCAFHVSGPRQALRHKARALQLLNQSLQADVSEDLSAKLAACMLLCVYGVFDPTDGNWMVHLRGAKGLIGDGLPRSGTQQSISPFLRSWILYHDVLAQFSQMMSGYGSQDSGHVVLPEYTSEKTIIVGSLGCSEELMELVACVNQLRGQTVFDTSLIEELRSRLENLTQNIVIKPEQQSRSQSEVIDEARIHDTAEFYQLAALIYFRRQILQLPPKSPSVQQLVESSLNLISQMEVCTSPWPLFVVACEVHTDEQRLQILQTLKKMELHRRIGNIGVTRMIVEAFWKQQDLLVHDNAKTVMDWRNIVDMAQMTPSFI</sequence>
<evidence type="ECO:0000313" key="8">
    <source>
        <dbReference type="Proteomes" id="UP000053599"/>
    </source>
</evidence>
<dbReference type="Pfam" id="PF11951">
    <property type="entry name" value="Fungal_trans_2"/>
    <property type="match status" value="1"/>
</dbReference>
<proteinExistence type="predicted"/>
<comment type="subcellular location">
    <subcellularLocation>
        <location evidence="1">Nucleus</location>
    </subcellularLocation>
</comment>
<dbReference type="GO" id="GO:0000981">
    <property type="term" value="F:DNA-binding transcription factor activity, RNA polymerase II-specific"/>
    <property type="evidence" value="ECO:0007669"/>
    <property type="project" value="InterPro"/>
</dbReference>
<protein>
    <recommendedName>
        <fullName evidence="6">Zn(2)-C6 fungal-type domain-containing protein</fullName>
    </recommendedName>
</protein>
<dbReference type="HOGENOM" id="CLU_015493_0_2_1"/>
<evidence type="ECO:0000256" key="4">
    <source>
        <dbReference type="ARBA" id="ARBA00023163"/>
    </source>
</evidence>
<dbReference type="InterPro" id="IPR036864">
    <property type="entry name" value="Zn2-C6_fun-type_DNA-bd_sf"/>
</dbReference>
<dbReference type="InterPro" id="IPR021858">
    <property type="entry name" value="Fun_TF"/>
</dbReference>
<reference evidence="7 8" key="1">
    <citation type="submission" date="2015-01" db="EMBL/GenBank/DDBJ databases">
        <title>The Genome Sequence of Exophiala sideris CBS121828.</title>
        <authorList>
            <consortium name="The Broad Institute Genomics Platform"/>
            <person name="Cuomo C."/>
            <person name="de Hoog S."/>
            <person name="Gorbushina A."/>
            <person name="Stielow B."/>
            <person name="Teixiera M."/>
            <person name="Abouelleil A."/>
            <person name="Chapman S.B."/>
            <person name="Priest M."/>
            <person name="Young S.K."/>
            <person name="Wortman J."/>
            <person name="Nusbaum C."/>
            <person name="Birren B."/>
        </authorList>
    </citation>
    <scope>NUCLEOTIDE SEQUENCE [LARGE SCALE GENOMIC DNA]</scope>
    <source>
        <strain evidence="7 8">CBS 121828</strain>
    </source>
</reference>
<gene>
    <name evidence="7" type="ORF">PV11_02141</name>
</gene>
<name>A0A0D1ZIA2_9EURO</name>
<dbReference type="Pfam" id="PF00172">
    <property type="entry name" value="Zn_clus"/>
    <property type="match status" value="1"/>
</dbReference>
<dbReference type="GO" id="GO:0000976">
    <property type="term" value="F:transcription cis-regulatory region binding"/>
    <property type="evidence" value="ECO:0007669"/>
    <property type="project" value="TreeGrafter"/>
</dbReference>
<evidence type="ECO:0000256" key="3">
    <source>
        <dbReference type="ARBA" id="ARBA00023125"/>
    </source>
</evidence>
<evidence type="ECO:0000256" key="1">
    <source>
        <dbReference type="ARBA" id="ARBA00004123"/>
    </source>
</evidence>
<dbReference type="STRING" id="1016849.A0A0D1ZIA2"/>
<evidence type="ECO:0000256" key="5">
    <source>
        <dbReference type="ARBA" id="ARBA00023242"/>
    </source>
</evidence>
<dbReference type="SUPFAM" id="SSF57701">
    <property type="entry name" value="Zn2/Cys6 DNA-binding domain"/>
    <property type="match status" value="1"/>
</dbReference>
<dbReference type="PANTHER" id="PTHR37534">
    <property type="entry name" value="TRANSCRIPTIONAL ACTIVATOR PROTEIN UGA3"/>
    <property type="match status" value="1"/>
</dbReference>
<dbReference type="GO" id="GO:0045944">
    <property type="term" value="P:positive regulation of transcription by RNA polymerase II"/>
    <property type="evidence" value="ECO:0007669"/>
    <property type="project" value="TreeGrafter"/>
</dbReference>